<dbReference type="PROSITE" id="PS50005">
    <property type="entry name" value="TPR"/>
    <property type="match status" value="1"/>
</dbReference>
<feature type="repeat" description="TPR" evidence="1">
    <location>
        <begin position="31"/>
        <end position="64"/>
    </location>
</feature>
<dbReference type="GeneID" id="41328367"/>
<proteinExistence type="predicted"/>
<dbReference type="RefSeq" id="WP_147661502.1">
    <property type="nucleotide sequence ID" value="NZ_CP042905.2"/>
</dbReference>
<dbReference type="EMBL" id="CP042905">
    <property type="protein sequence ID" value="QEE14552.1"/>
    <property type="molecule type" value="Genomic_DNA"/>
</dbReference>
<protein>
    <recommendedName>
        <fullName evidence="4">Tetratricopeptide repeat protein</fullName>
    </recommendedName>
</protein>
<evidence type="ECO:0008006" key="4">
    <source>
        <dbReference type="Google" id="ProtNLM"/>
    </source>
</evidence>
<dbReference type="InterPro" id="IPR019734">
    <property type="entry name" value="TPR_rpt"/>
</dbReference>
<sequence length="86" mass="10283">MTSVQNFDQWLSHIEIMKNMAKRSKNPDVKAFSLRLAARYYYKSGEIELAQKLIKEALSLYPLNHRYHQHTLKELTRYKNESILKI</sequence>
<organism evidence="2 3">
    <name type="scientific">Promethearchaeum syntrophicum</name>
    <dbReference type="NCBI Taxonomy" id="2594042"/>
    <lineage>
        <taxon>Archaea</taxon>
        <taxon>Promethearchaeati</taxon>
        <taxon>Promethearchaeota</taxon>
        <taxon>Promethearchaeia</taxon>
        <taxon>Promethearchaeales</taxon>
        <taxon>Promethearchaeaceae</taxon>
        <taxon>Promethearchaeum</taxon>
    </lineage>
</organism>
<keyword evidence="1" id="KW-0802">TPR repeat</keyword>
<evidence type="ECO:0000256" key="1">
    <source>
        <dbReference type="PROSITE-ProRule" id="PRU00339"/>
    </source>
</evidence>
<reference evidence="2 3" key="1">
    <citation type="journal article" date="2020" name="Nature">
        <title>Isolation of an archaeon at the prokaryote-eukaryote interface.</title>
        <authorList>
            <person name="Imachi H."/>
            <person name="Nobu M.K."/>
            <person name="Nakahara N."/>
            <person name="Morono Y."/>
            <person name="Ogawara M."/>
            <person name="Takaki Y."/>
            <person name="Takano Y."/>
            <person name="Uematsu K."/>
            <person name="Ikuta T."/>
            <person name="Ito M."/>
            <person name="Matsui Y."/>
            <person name="Miyazaki M."/>
            <person name="Murata K."/>
            <person name="Saito Y."/>
            <person name="Sakai S."/>
            <person name="Song C."/>
            <person name="Tasumi E."/>
            <person name="Yamanaka Y."/>
            <person name="Yamaguchi T."/>
            <person name="Kamagata Y."/>
            <person name="Tamaki H."/>
            <person name="Takai K."/>
        </authorList>
    </citation>
    <scope>NUCLEOTIDE SEQUENCE [LARGE SCALE GENOMIC DNA]</scope>
    <source>
        <strain evidence="2 3">MK-D1</strain>
    </source>
</reference>
<gene>
    <name evidence="2" type="ORF">DSAG12_00365</name>
</gene>
<evidence type="ECO:0000313" key="3">
    <source>
        <dbReference type="Proteomes" id="UP000321408"/>
    </source>
</evidence>
<dbReference type="KEGG" id="psyt:DSAG12_00365"/>
<evidence type="ECO:0000313" key="2">
    <source>
        <dbReference type="EMBL" id="QEE14552.1"/>
    </source>
</evidence>
<accession>A0A5B9D693</accession>
<keyword evidence="3" id="KW-1185">Reference proteome</keyword>
<reference evidence="2 3" key="2">
    <citation type="journal article" date="2024" name="Int. J. Syst. Evol. Microbiol.">
        <title>Promethearchaeum syntrophicum gen. nov., sp. nov., an anaerobic, obligately syntrophic archaeon, the first isolate of the lineage 'Asgard' archaea, and proposal of the new archaeal phylum Promethearchaeota phyl. nov. and kingdom Promethearchaeati regn. nov.</title>
        <authorList>
            <person name="Imachi H."/>
            <person name="Nobu M.K."/>
            <person name="Kato S."/>
            <person name="Takaki Y."/>
            <person name="Miyazaki M."/>
            <person name="Miyata M."/>
            <person name="Ogawara M."/>
            <person name="Saito Y."/>
            <person name="Sakai S."/>
            <person name="Tahara Y.O."/>
            <person name="Takano Y."/>
            <person name="Tasumi E."/>
            <person name="Uematsu K."/>
            <person name="Yoshimura T."/>
            <person name="Itoh T."/>
            <person name="Ohkuma M."/>
            <person name="Takai K."/>
        </authorList>
    </citation>
    <scope>NUCLEOTIDE SEQUENCE [LARGE SCALE GENOMIC DNA]</scope>
    <source>
        <strain evidence="2 3">MK-D1</strain>
    </source>
</reference>
<dbReference type="Proteomes" id="UP000321408">
    <property type="component" value="Chromosome"/>
</dbReference>
<dbReference type="AlphaFoldDB" id="A0A5B9D693"/>
<name>A0A5B9D693_9ARCH</name>